<keyword evidence="2" id="KW-1185">Reference proteome</keyword>
<organism evidence="3">
    <name type="scientific">Nippostrongylus brasiliensis</name>
    <name type="common">Rat hookworm</name>
    <dbReference type="NCBI Taxonomy" id="27835"/>
    <lineage>
        <taxon>Eukaryota</taxon>
        <taxon>Metazoa</taxon>
        <taxon>Ecdysozoa</taxon>
        <taxon>Nematoda</taxon>
        <taxon>Chromadorea</taxon>
        <taxon>Rhabditida</taxon>
        <taxon>Rhabditina</taxon>
        <taxon>Rhabditomorpha</taxon>
        <taxon>Strongyloidea</taxon>
        <taxon>Heligmosomidae</taxon>
        <taxon>Nippostrongylus</taxon>
    </lineage>
</organism>
<gene>
    <name evidence="1" type="ORF">NBR_LOCUS1124</name>
</gene>
<dbReference type="WBParaSite" id="NBR_0000112301-mRNA-1">
    <property type="protein sequence ID" value="NBR_0000112301-mRNA-1"/>
    <property type="gene ID" value="NBR_0000112301"/>
</dbReference>
<evidence type="ECO:0000313" key="2">
    <source>
        <dbReference type="Proteomes" id="UP000271162"/>
    </source>
</evidence>
<name>A0A0N4XF21_NIPBR</name>
<accession>A0A0N4XF21</accession>
<evidence type="ECO:0000313" key="1">
    <source>
        <dbReference type="EMBL" id="VDL64384.1"/>
    </source>
</evidence>
<dbReference type="EMBL" id="UYSL01000761">
    <property type="protein sequence ID" value="VDL64384.1"/>
    <property type="molecule type" value="Genomic_DNA"/>
</dbReference>
<dbReference type="STRING" id="27835.A0A0N4XF21"/>
<sequence length="364" mass="41276">MFRAPANSSRISVGSQRPLVSATNSNVGMLSISPGTKATVERRNAKIRRLQALQQKRDAAKVPQGSSVIRSPDLATVEKSFVETSFKTSAATAVPQMVLASDEDYFMSRDERADRQMEAMAVWCNMVLRSQYEEEGLDIANSKQEANKMLQDLLTKTKSGKCPSPIENKPFKYSDFLNRQKRDIMRERCIKKWPCSQRVVGHDRHVHVPKILKNKKYAFGGVPLQTTLLRLFLSFHPAWLHLGLETVFNTTIEMRSDDVFVQVISRFIAQRLFMDPKILKNKKFAFGSGRPIVTDAGREVLHAHFLYHTALFCYFVEIAKASSIIKHNPRMFTRGSFFKSIDDVFAELSREVLSGTGMSLNKAF</sequence>
<reference evidence="1 2" key="2">
    <citation type="submission" date="2018-11" db="EMBL/GenBank/DDBJ databases">
        <authorList>
            <consortium name="Pathogen Informatics"/>
        </authorList>
    </citation>
    <scope>NUCLEOTIDE SEQUENCE [LARGE SCALE GENOMIC DNA]</scope>
</reference>
<proteinExistence type="predicted"/>
<protein>
    <submittedName>
        <fullName evidence="3">Protein abnormal spindle (inferred by orthology to a D. melanogaster protein)</fullName>
    </submittedName>
</protein>
<dbReference type="AlphaFoldDB" id="A0A0N4XF21"/>
<reference evidence="3" key="1">
    <citation type="submission" date="2017-02" db="UniProtKB">
        <authorList>
            <consortium name="WormBaseParasite"/>
        </authorList>
    </citation>
    <scope>IDENTIFICATION</scope>
</reference>
<dbReference type="Proteomes" id="UP000271162">
    <property type="component" value="Unassembled WGS sequence"/>
</dbReference>
<evidence type="ECO:0000313" key="3">
    <source>
        <dbReference type="WBParaSite" id="NBR_0000112301-mRNA-1"/>
    </source>
</evidence>